<accession>A0A3M7PBI6</accession>
<evidence type="ECO:0000313" key="1">
    <source>
        <dbReference type="EMBL" id="RMZ96329.1"/>
    </source>
</evidence>
<gene>
    <name evidence="1" type="ORF">BpHYR1_018365</name>
</gene>
<evidence type="ECO:0000313" key="2">
    <source>
        <dbReference type="Proteomes" id="UP000276133"/>
    </source>
</evidence>
<proteinExistence type="predicted"/>
<keyword evidence="2" id="KW-1185">Reference proteome</keyword>
<dbReference type="Proteomes" id="UP000276133">
    <property type="component" value="Unassembled WGS sequence"/>
</dbReference>
<dbReference type="EMBL" id="REGN01012286">
    <property type="protein sequence ID" value="RMZ96329.1"/>
    <property type="molecule type" value="Genomic_DNA"/>
</dbReference>
<sequence>MPSNYSNGIPRRKSIFEKLGNFQVLIWLHVSEGQQFLFADNLHIKIPNSYQTVPYRIRKAKSFVLNLFSRNVKYSAFYLTQKPILDSQSYLVRLNKKELDFKSSVGNCSPHAHTTGNSECQPASENLPFVSSCQQKNQ</sequence>
<reference evidence="1 2" key="1">
    <citation type="journal article" date="2018" name="Sci. Rep.">
        <title>Genomic signatures of local adaptation to the degree of environmental predictability in rotifers.</title>
        <authorList>
            <person name="Franch-Gras L."/>
            <person name="Hahn C."/>
            <person name="Garcia-Roger E.M."/>
            <person name="Carmona M.J."/>
            <person name="Serra M."/>
            <person name="Gomez A."/>
        </authorList>
    </citation>
    <scope>NUCLEOTIDE SEQUENCE [LARGE SCALE GENOMIC DNA]</scope>
    <source>
        <strain evidence="1">HYR1</strain>
    </source>
</reference>
<comment type="caution">
    <text evidence="1">The sequence shown here is derived from an EMBL/GenBank/DDBJ whole genome shotgun (WGS) entry which is preliminary data.</text>
</comment>
<organism evidence="1 2">
    <name type="scientific">Brachionus plicatilis</name>
    <name type="common">Marine rotifer</name>
    <name type="synonym">Brachionus muelleri</name>
    <dbReference type="NCBI Taxonomy" id="10195"/>
    <lineage>
        <taxon>Eukaryota</taxon>
        <taxon>Metazoa</taxon>
        <taxon>Spiralia</taxon>
        <taxon>Gnathifera</taxon>
        <taxon>Rotifera</taxon>
        <taxon>Eurotatoria</taxon>
        <taxon>Monogononta</taxon>
        <taxon>Pseudotrocha</taxon>
        <taxon>Ploima</taxon>
        <taxon>Brachionidae</taxon>
        <taxon>Brachionus</taxon>
    </lineage>
</organism>
<name>A0A3M7PBI6_BRAPC</name>
<protein>
    <submittedName>
        <fullName evidence="1">Uncharacterized protein</fullName>
    </submittedName>
</protein>
<dbReference type="AlphaFoldDB" id="A0A3M7PBI6"/>